<dbReference type="EMBL" id="LAPT01000069">
    <property type="protein sequence ID" value="PXF30646.1"/>
    <property type="molecule type" value="Genomic_DNA"/>
</dbReference>
<evidence type="ECO:0000256" key="1">
    <source>
        <dbReference type="SAM" id="MobiDB-lite"/>
    </source>
</evidence>
<organism evidence="2 3">
    <name type="scientific">Pokkaliibacter plantistimulans</name>
    <dbReference type="NCBI Taxonomy" id="1635171"/>
    <lineage>
        <taxon>Bacteria</taxon>
        <taxon>Pseudomonadati</taxon>
        <taxon>Pseudomonadota</taxon>
        <taxon>Gammaproteobacteria</taxon>
        <taxon>Oceanospirillales</taxon>
        <taxon>Balneatrichaceae</taxon>
        <taxon>Pokkaliibacter</taxon>
    </lineage>
</organism>
<name>A0ABX5LWD8_9GAMM</name>
<protein>
    <submittedName>
        <fullName evidence="2">Uncharacterized protein</fullName>
    </submittedName>
</protein>
<keyword evidence="3" id="KW-1185">Reference proteome</keyword>
<feature type="region of interest" description="Disordered" evidence="1">
    <location>
        <begin position="1"/>
        <end position="20"/>
    </location>
</feature>
<comment type="caution">
    <text evidence="2">The sequence shown here is derived from an EMBL/GenBank/DDBJ whole genome shotgun (WGS) entry which is preliminary data.</text>
</comment>
<sequence length="82" mass="9474">MKIQIAQLPARQPQTNSDRLSLVQITPARRQNQQSGKKMRDVGSNGWGYADDRYRCCIAMSPSLHRNMNMISVTMFMHRNVH</sequence>
<evidence type="ECO:0000313" key="2">
    <source>
        <dbReference type="EMBL" id="PXF30646.1"/>
    </source>
</evidence>
<proteinExistence type="predicted"/>
<reference evidence="2 3" key="1">
    <citation type="submission" date="2015-03" db="EMBL/GenBank/DDBJ databases">
        <authorList>
            <person name="Krishnan R."/>
            <person name="Midha S."/>
            <person name="Patil P.B."/>
            <person name="Rameshkumar N."/>
        </authorList>
    </citation>
    <scope>NUCLEOTIDE SEQUENCE [LARGE SCALE GENOMIC DNA]</scope>
    <source>
        <strain evidence="2 3">L1E11</strain>
    </source>
</reference>
<dbReference type="Proteomes" id="UP000248090">
    <property type="component" value="Unassembled WGS sequence"/>
</dbReference>
<accession>A0ABX5LWD8</accession>
<evidence type="ECO:0000313" key="3">
    <source>
        <dbReference type="Proteomes" id="UP000248090"/>
    </source>
</evidence>
<gene>
    <name evidence="2" type="ORF">WH50_14145</name>
</gene>